<dbReference type="OrthoDB" id="8595273at2"/>
<dbReference type="EMBL" id="QFBC01000014">
    <property type="protein sequence ID" value="PWE53655.1"/>
    <property type="molecule type" value="Genomic_DNA"/>
</dbReference>
<dbReference type="Proteomes" id="UP000245252">
    <property type="component" value="Unassembled WGS sequence"/>
</dbReference>
<accession>A0A2U2DK25</accession>
<sequence>MSYVPDRLIAPRFFRPTDDAVATPNERALLRVIWRNPGVSRTELTGLTDLAQQTIHRLLDQLAERRIIGLGSPKPGLGKGQPSPILTLESNYAWSCGLSVNTDVIDVCLMDFAGGVLAETNVQLRERTVAQSLERVRDWVYEQQAALSLQSERFFGVGLGIAGFHVSGTRFNASLPLHEWSLIELGPLLTSYFDRPVWALNGGKTGTIAESMFGIGRYVKDFAYLSFNYGFGGGLIWNGELLHGGNGNAGEFSQMYDDDEVHRRPALQMIMEKIRERGVDVPSITYLRKHFDPKWPGVVEWLDEVTPAYNRLINAIWAVYDPQAIVFGGQVPPKLAEMMIERTRLFGKPRYGVWRASPKLIVSEIAPDAAAMGAAATPFKLTFF</sequence>
<name>A0A2U2DK25_9HYPH</name>
<comment type="caution">
    <text evidence="1">The sequence shown here is derived from an EMBL/GenBank/DDBJ whole genome shotgun (WGS) entry which is preliminary data.</text>
</comment>
<dbReference type="SUPFAM" id="SSF46785">
    <property type="entry name" value="Winged helix' DNA-binding domain"/>
    <property type="match status" value="1"/>
</dbReference>
<dbReference type="PANTHER" id="PTHR18964">
    <property type="entry name" value="ROK (REPRESSOR, ORF, KINASE) FAMILY"/>
    <property type="match status" value="1"/>
</dbReference>
<proteinExistence type="predicted"/>
<dbReference type="RefSeq" id="WP_109460823.1">
    <property type="nucleotide sequence ID" value="NZ_QFBC01000014.1"/>
</dbReference>
<dbReference type="Gene3D" id="1.10.10.10">
    <property type="entry name" value="Winged helix-like DNA-binding domain superfamily/Winged helix DNA-binding domain"/>
    <property type="match status" value="1"/>
</dbReference>
<dbReference type="Gene3D" id="3.30.420.40">
    <property type="match status" value="2"/>
</dbReference>
<evidence type="ECO:0000313" key="2">
    <source>
        <dbReference type="Proteomes" id="UP000245252"/>
    </source>
</evidence>
<keyword evidence="2" id="KW-1185">Reference proteome</keyword>
<dbReference type="InterPro" id="IPR036390">
    <property type="entry name" value="WH_DNA-bd_sf"/>
</dbReference>
<dbReference type="InterPro" id="IPR043129">
    <property type="entry name" value="ATPase_NBD"/>
</dbReference>
<gene>
    <name evidence="1" type="ORF">DEM27_24210</name>
</gene>
<dbReference type="GO" id="GO:0009384">
    <property type="term" value="F:N-acylmannosamine kinase activity"/>
    <property type="evidence" value="ECO:0007669"/>
    <property type="project" value="TreeGrafter"/>
</dbReference>
<evidence type="ECO:0000313" key="1">
    <source>
        <dbReference type="EMBL" id="PWE53655.1"/>
    </source>
</evidence>
<dbReference type="GO" id="GO:0019262">
    <property type="term" value="P:N-acetylneuraminate catabolic process"/>
    <property type="evidence" value="ECO:0007669"/>
    <property type="project" value="TreeGrafter"/>
</dbReference>
<dbReference type="Pfam" id="PF00480">
    <property type="entry name" value="ROK"/>
    <property type="match status" value="1"/>
</dbReference>
<dbReference type="SUPFAM" id="SSF53067">
    <property type="entry name" value="Actin-like ATPase domain"/>
    <property type="match status" value="1"/>
</dbReference>
<dbReference type="PANTHER" id="PTHR18964:SF169">
    <property type="entry name" value="N-ACETYLMANNOSAMINE KINASE"/>
    <property type="match status" value="1"/>
</dbReference>
<protein>
    <submittedName>
        <fullName evidence="1">ROK family transcriptional regulator</fullName>
    </submittedName>
</protein>
<dbReference type="InterPro" id="IPR036388">
    <property type="entry name" value="WH-like_DNA-bd_sf"/>
</dbReference>
<dbReference type="AlphaFoldDB" id="A0A2U2DK25"/>
<reference evidence="1 2" key="1">
    <citation type="submission" date="2018-05" db="EMBL/GenBank/DDBJ databases">
        <title>The draft genome of strain NS-104.</title>
        <authorList>
            <person name="Hang P."/>
            <person name="Jiang J."/>
        </authorList>
    </citation>
    <scope>NUCLEOTIDE SEQUENCE [LARGE SCALE GENOMIC DNA]</scope>
    <source>
        <strain evidence="1 2">NS-104</strain>
    </source>
</reference>
<organism evidence="1 2">
    <name type="scientific">Metarhizobium album</name>
    <dbReference type="NCBI Taxonomy" id="2182425"/>
    <lineage>
        <taxon>Bacteria</taxon>
        <taxon>Pseudomonadati</taxon>
        <taxon>Pseudomonadota</taxon>
        <taxon>Alphaproteobacteria</taxon>
        <taxon>Hyphomicrobiales</taxon>
        <taxon>Rhizobiaceae</taxon>
        <taxon>Metarhizobium</taxon>
    </lineage>
</organism>
<dbReference type="InterPro" id="IPR000600">
    <property type="entry name" value="ROK"/>
</dbReference>